<evidence type="ECO:0000313" key="2">
    <source>
        <dbReference type="EMBL" id="MFB9558263.1"/>
    </source>
</evidence>
<sequence length="110" mass="11531">MTCADRNEAEAPKRASPATGGLPRRPRRRAPHGLDDSATVAQQDDARREDVEQPLQITGSDRPPEGVERVAGLGRGGAPARSARFGVLTRMRGGSDDPGVFAGLTAGLTD</sequence>
<reference evidence="2 3" key="1">
    <citation type="submission" date="2024-09" db="EMBL/GenBank/DDBJ databases">
        <authorList>
            <person name="Sun Q."/>
            <person name="Mori K."/>
        </authorList>
    </citation>
    <scope>NUCLEOTIDE SEQUENCE [LARGE SCALE GENOMIC DNA]</scope>
    <source>
        <strain evidence="2 3">JCM 4414</strain>
    </source>
</reference>
<proteinExistence type="predicted"/>
<evidence type="ECO:0000256" key="1">
    <source>
        <dbReference type="SAM" id="MobiDB-lite"/>
    </source>
</evidence>
<organism evidence="2 3">
    <name type="scientific">Streptomyces roseoviridis</name>
    <dbReference type="NCBI Taxonomy" id="67361"/>
    <lineage>
        <taxon>Bacteria</taxon>
        <taxon>Bacillati</taxon>
        <taxon>Actinomycetota</taxon>
        <taxon>Actinomycetes</taxon>
        <taxon>Kitasatosporales</taxon>
        <taxon>Streptomycetaceae</taxon>
        <taxon>Streptomyces</taxon>
    </lineage>
</organism>
<feature type="compositionally biased region" description="Basic and acidic residues" evidence="1">
    <location>
        <begin position="1"/>
        <end position="13"/>
    </location>
</feature>
<dbReference type="EMBL" id="JBHMCT010000020">
    <property type="protein sequence ID" value="MFB9558263.1"/>
    <property type="molecule type" value="Genomic_DNA"/>
</dbReference>
<keyword evidence="3" id="KW-1185">Reference proteome</keyword>
<evidence type="ECO:0000313" key="3">
    <source>
        <dbReference type="Proteomes" id="UP001589716"/>
    </source>
</evidence>
<protein>
    <submittedName>
        <fullName evidence="2">Uncharacterized protein</fullName>
    </submittedName>
</protein>
<comment type="caution">
    <text evidence="2">The sequence shown here is derived from an EMBL/GenBank/DDBJ whole genome shotgun (WGS) entry which is preliminary data.</text>
</comment>
<gene>
    <name evidence="2" type="ORF">ACFFTP_29265</name>
</gene>
<accession>A0ABV5QZM4</accession>
<dbReference type="Proteomes" id="UP001589716">
    <property type="component" value="Unassembled WGS sequence"/>
</dbReference>
<name>A0ABV5QZM4_9ACTN</name>
<feature type="region of interest" description="Disordered" evidence="1">
    <location>
        <begin position="1"/>
        <end position="110"/>
    </location>
</feature>
<dbReference type="RefSeq" id="WP_382746093.1">
    <property type="nucleotide sequence ID" value="NZ_JBHMCT010000020.1"/>
</dbReference>